<feature type="compositionally biased region" description="Basic residues" evidence="1">
    <location>
        <begin position="102"/>
        <end position="128"/>
    </location>
</feature>
<sequence>MPAEHALHELEALSVSLSHWERDRALLRTLVNVGSLLPHEQRFPRDEVYPAAVDDAIARINDEPAGQVRARLPHHARHGVRDPAHRDERAAAGRRPALGRAVGHRPARARARPPRRPAGGRRPPGRRA</sequence>
<feature type="region of interest" description="Disordered" evidence="1">
    <location>
        <begin position="63"/>
        <end position="128"/>
    </location>
</feature>
<gene>
    <name evidence="2" type="ORF">GCM10025868_39310</name>
</gene>
<evidence type="ECO:0008006" key="4">
    <source>
        <dbReference type="Google" id="ProtNLM"/>
    </source>
</evidence>
<reference evidence="3" key="1">
    <citation type="journal article" date="2019" name="Int. J. Syst. Evol. Microbiol.">
        <title>The Global Catalogue of Microorganisms (GCM) 10K type strain sequencing project: providing services to taxonomists for standard genome sequencing and annotation.</title>
        <authorList>
            <consortium name="The Broad Institute Genomics Platform"/>
            <consortium name="The Broad Institute Genome Sequencing Center for Infectious Disease"/>
            <person name="Wu L."/>
            <person name="Ma J."/>
        </authorList>
    </citation>
    <scope>NUCLEOTIDE SEQUENCE [LARGE SCALE GENOMIC DNA]</scope>
    <source>
        <strain evidence="3">NBRC 108730</strain>
    </source>
</reference>
<organism evidence="2 3">
    <name type="scientific">Angustibacter aerolatus</name>
    <dbReference type="NCBI Taxonomy" id="1162965"/>
    <lineage>
        <taxon>Bacteria</taxon>
        <taxon>Bacillati</taxon>
        <taxon>Actinomycetota</taxon>
        <taxon>Actinomycetes</taxon>
        <taxon>Kineosporiales</taxon>
        <taxon>Kineosporiaceae</taxon>
    </lineage>
</organism>
<dbReference type="Proteomes" id="UP001157017">
    <property type="component" value="Unassembled WGS sequence"/>
</dbReference>
<name>A0ABQ6JM95_9ACTN</name>
<evidence type="ECO:0000313" key="3">
    <source>
        <dbReference type="Proteomes" id="UP001157017"/>
    </source>
</evidence>
<accession>A0ABQ6JM95</accession>
<evidence type="ECO:0000256" key="1">
    <source>
        <dbReference type="SAM" id="MobiDB-lite"/>
    </source>
</evidence>
<comment type="caution">
    <text evidence="2">The sequence shown here is derived from an EMBL/GenBank/DDBJ whole genome shotgun (WGS) entry which is preliminary data.</text>
</comment>
<protein>
    <recommendedName>
        <fullName evidence="4">DUF222 domain-containing protein</fullName>
    </recommendedName>
</protein>
<proteinExistence type="predicted"/>
<keyword evidence="3" id="KW-1185">Reference proteome</keyword>
<feature type="compositionally biased region" description="Basic and acidic residues" evidence="1">
    <location>
        <begin position="79"/>
        <end position="91"/>
    </location>
</feature>
<evidence type="ECO:0000313" key="2">
    <source>
        <dbReference type="EMBL" id="GMA88681.1"/>
    </source>
</evidence>
<dbReference type="EMBL" id="BSUZ01000001">
    <property type="protein sequence ID" value="GMA88681.1"/>
    <property type="molecule type" value="Genomic_DNA"/>
</dbReference>